<sequence length="107" mass="11802">SLEVEDREIEEILQLSTDHINTSGGSATSESTPKSKSSSKYANLLRTVKNNHEKNDARFTALEKIIKDQDVIIQAFQKRMDDLEQMATIPGEAQGSDATIPPDLSVN</sequence>
<feature type="compositionally biased region" description="Low complexity" evidence="1">
    <location>
        <begin position="26"/>
        <end position="40"/>
    </location>
</feature>
<organism evidence="2 3">
    <name type="scientific">Clytia hemisphaerica</name>
    <dbReference type="NCBI Taxonomy" id="252671"/>
    <lineage>
        <taxon>Eukaryota</taxon>
        <taxon>Metazoa</taxon>
        <taxon>Cnidaria</taxon>
        <taxon>Hydrozoa</taxon>
        <taxon>Hydroidolina</taxon>
        <taxon>Leptothecata</taxon>
        <taxon>Obeliida</taxon>
        <taxon>Clytiidae</taxon>
        <taxon>Clytia</taxon>
    </lineage>
</organism>
<evidence type="ECO:0000256" key="1">
    <source>
        <dbReference type="SAM" id="MobiDB-lite"/>
    </source>
</evidence>
<evidence type="ECO:0000313" key="2">
    <source>
        <dbReference type="EnsemblMetazoa" id="CLYHEMP019830.1"/>
    </source>
</evidence>
<name>A0A7M5X945_9CNID</name>
<dbReference type="EnsemblMetazoa" id="CLYHEMT019830.1">
    <property type="protein sequence ID" value="CLYHEMP019830.1"/>
    <property type="gene ID" value="CLYHEMG019830"/>
</dbReference>
<accession>A0A7M5X945</accession>
<protein>
    <submittedName>
        <fullName evidence="2">Uncharacterized protein</fullName>
    </submittedName>
</protein>
<reference evidence="2" key="1">
    <citation type="submission" date="2021-01" db="UniProtKB">
        <authorList>
            <consortium name="EnsemblMetazoa"/>
        </authorList>
    </citation>
    <scope>IDENTIFICATION</scope>
</reference>
<dbReference type="Proteomes" id="UP000594262">
    <property type="component" value="Unplaced"/>
</dbReference>
<evidence type="ECO:0000313" key="3">
    <source>
        <dbReference type="Proteomes" id="UP000594262"/>
    </source>
</evidence>
<dbReference type="AlphaFoldDB" id="A0A7M5X945"/>
<proteinExistence type="predicted"/>
<keyword evidence="3" id="KW-1185">Reference proteome</keyword>
<feature type="region of interest" description="Disordered" evidence="1">
    <location>
        <begin position="15"/>
        <end position="40"/>
    </location>
</feature>
<feature type="compositionally biased region" description="Polar residues" evidence="1">
    <location>
        <begin position="15"/>
        <end position="25"/>
    </location>
</feature>